<evidence type="ECO:0000313" key="2">
    <source>
        <dbReference type="EMBL" id="KAF4509502.1"/>
    </source>
</evidence>
<keyword evidence="3" id="KW-1185">Reference proteome</keyword>
<gene>
    <name evidence="2" type="ORF">G6O67_003672</name>
</gene>
<dbReference type="AlphaFoldDB" id="A0A8H4PS77"/>
<feature type="region of interest" description="Disordered" evidence="1">
    <location>
        <begin position="1"/>
        <end position="60"/>
    </location>
</feature>
<name>A0A8H4PS77_9HYPO</name>
<proteinExistence type="predicted"/>
<evidence type="ECO:0000313" key="3">
    <source>
        <dbReference type="Proteomes" id="UP000557566"/>
    </source>
</evidence>
<accession>A0A8H4PS77</accession>
<feature type="compositionally biased region" description="Polar residues" evidence="1">
    <location>
        <begin position="22"/>
        <end position="38"/>
    </location>
</feature>
<protein>
    <submittedName>
        <fullName evidence="2">Uncharacterized protein</fullName>
    </submittedName>
</protein>
<comment type="caution">
    <text evidence="2">The sequence shown here is derived from an EMBL/GenBank/DDBJ whole genome shotgun (WGS) entry which is preliminary data.</text>
</comment>
<dbReference type="EMBL" id="JAAVMX010000004">
    <property type="protein sequence ID" value="KAF4509502.1"/>
    <property type="molecule type" value="Genomic_DNA"/>
</dbReference>
<reference evidence="2 3" key="1">
    <citation type="journal article" date="2020" name="Genome Biol. Evol.">
        <title>A new high-quality draft genome assembly of the Chinese cordyceps Ophiocordyceps sinensis.</title>
        <authorList>
            <person name="Shu R."/>
            <person name="Zhang J."/>
            <person name="Meng Q."/>
            <person name="Zhang H."/>
            <person name="Zhou G."/>
            <person name="Li M."/>
            <person name="Wu P."/>
            <person name="Zhao Y."/>
            <person name="Chen C."/>
            <person name="Qin Q."/>
        </authorList>
    </citation>
    <scope>NUCLEOTIDE SEQUENCE [LARGE SCALE GENOMIC DNA]</scope>
    <source>
        <strain evidence="2 3">IOZ07</strain>
    </source>
</reference>
<feature type="compositionally biased region" description="Low complexity" evidence="1">
    <location>
        <begin position="94"/>
        <end position="105"/>
    </location>
</feature>
<dbReference type="Proteomes" id="UP000557566">
    <property type="component" value="Unassembled WGS sequence"/>
</dbReference>
<organism evidence="2 3">
    <name type="scientific">Ophiocordyceps sinensis</name>
    <dbReference type="NCBI Taxonomy" id="72228"/>
    <lineage>
        <taxon>Eukaryota</taxon>
        <taxon>Fungi</taxon>
        <taxon>Dikarya</taxon>
        <taxon>Ascomycota</taxon>
        <taxon>Pezizomycotina</taxon>
        <taxon>Sordariomycetes</taxon>
        <taxon>Hypocreomycetidae</taxon>
        <taxon>Hypocreales</taxon>
        <taxon>Ophiocordycipitaceae</taxon>
        <taxon>Ophiocordyceps</taxon>
    </lineage>
</organism>
<evidence type="ECO:0000256" key="1">
    <source>
        <dbReference type="SAM" id="MobiDB-lite"/>
    </source>
</evidence>
<sequence>MTRQTRLGREADAENGGPPRTPSKSPQMQPGETTTISPHSLLRDDDQRPGIPSARQTSRRRLIETGGMSMLRAFLGHCPSRFPQVSFRPEKKSQSQSQSQSQNPR</sequence>
<feature type="region of interest" description="Disordered" evidence="1">
    <location>
        <begin position="80"/>
        <end position="105"/>
    </location>
</feature>